<evidence type="ECO:0000313" key="4">
    <source>
        <dbReference type="Proteomes" id="UP001066276"/>
    </source>
</evidence>
<name>A0AAV7WHQ1_PLEWA</name>
<feature type="compositionally biased region" description="Low complexity" evidence="1">
    <location>
        <begin position="81"/>
        <end position="91"/>
    </location>
</feature>
<feature type="signal peptide" evidence="2">
    <location>
        <begin position="1"/>
        <end position="25"/>
    </location>
</feature>
<reference evidence="3" key="1">
    <citation type="journal article" date="2022" name="bioRxiv">
        <title>Sequencing and chromosome-scale assembly of the giantPleurodeles waltlgenome.</title>
        <authorList>
            <person name="Brown T."/>
            <person name="Elewa A."/>
            <person name="Iarovenko S."/>
            <person name="Subramanian E."/>
            <person name="Araus A.J."/>
            <person name="Petzold A."/>
            <person name="Susuki M."/>
            <person name="Suzuki K.-i.T."/>
            <person name="Hayashi T."/>
            <person name="Toyoda A."/>
            <person name="Oliveira C."/>
            <person name="Osipova E."/>
            <person name="Leigh N.D."/>
            <person name="Simon A."/>
            <person name="Yun M.H."/>
        </authorList>
    </citation>
    <scope>NUCLEOTIDE SEQUENCE</scope>
    <source>
        <strain evidence="3">20211129_DDA</strain>
        <tissue evidence="3">Liver</tissue>
    </source>
</reference>
<gene>
    <name evidence="3" type="ORF">NDU88_001223</name>
</gene>
<feature type="region of interest" description="Disordered" evidence="1">
    <location>
        <begin position="68"/>
        <end position="107"/>
    </location>
</feature>
<keyword evidence="4" id="KW-1185">Reference proteome</keyword>
<evidence type="ECO:0000256" key="2">
    <source>
        <dbReference type="SAM" id="SignalP"/>
    </source>
</evidence>
<proteinExistence type="predicted"/>
<protein>
    <submittedName>
        <fullName evidence="3">Uncharacterized protein</fullName>
    </submittedName>
</protein>
<dbReference type="EMBL" id="JANPWB010000001">
    <property type="protein sequence ID" value="KAJ1213589.1"/>
    <property type="molecule type" value="Genomic_DNA"/>
</dbReference>
<keyword evidence="2" id="KW-0732">Signal</keyword>
<organism evidence="3 4">
    <name type="scientific">Pleurodeles waltl</name>
    <name type="common">Iberian ribbed newt</name>
    <dbReference type="NCBI Taxonomy" id="8319"/>
    <lineage>
        <taxon>Eukaryota</taxon>
        <taxon>Metazoa</taxon>
        <taxon>Chordata</taxon>
        <taxon>Craniata</taxon>
        <taxon>Vertebrata</taxon>
        <taxon>Euteleostomi</taxon>
        <taxon>Amphibia</taxon>
        <taxon>Batrachia</taxon>
        <taxon>Caudata</taxon>
        <taxon>Salamandroidea</taxon>
        <taxon>Salamandridae</taxon>
        <taxon>Pleurodelinae</taxon>
        <taxon>Pleurodeles</taxon>
    </lineage>
</organism>
<evidence type="ECO:0000313" key="3">
    <source>
        <dbReference type="EMBL" id="KAJ1213589.1"/>
    </source>
</evidence>
<feature type="chain" id="PRO_5043372756" evidence="2">
    <location>
        <begin position="26"/>
        <end position="107"/>
    </location>
</feature>
<comment type="caution">
    <text evidence="3">The sequence shown here is derived from an EMBL/GenBank/DDBJ whole genome shotgun (WGS) entry which is preliminary data.</text>
</comment>
<dbReference type="AlphaFoldDB" id="A0AAV7WHQ1"/>
<dbReference type="Proteomes" id="UP001066276">
    <property type="component" value="Chromosome 1_1"/>
</dbReference>
<accession>A0AAV7WHQ1</accession>
<evidence type="ECO:0000256" key="1">
    <source>
        <dbReference type="SAM" id="MobiDB-lite"/>
    </source>
</evidence>
<sequence length="107" mass="11064">MRRDWDTRLLSLAAPGLLLLLRVQGSAPPGRGCVICGARAGGEEEGREQEPLAVNKGLLLAADHRPGGADWAAPGREGRAADALAGPGAKADSQRCLHPAGGRFHPV</sequence>